<reference evidence="2" key="1">
    <citation type="journal article" date="2023" name="Int. J. Mol. Sci.">
        <title>Metagenomics Revealed a New Genus 'Candidatus Thiocaldithrix dubininis' gen. nov., sp. nov. and a New Species 'Candidatus Thiothrix putei' sp. nov. in the Family Thiotrichaceae, Some Members of Which Have Traits of Both Na+- and H+-Motive Energetics.</title>
        <authorList>
            <person name="Ravin N.V."/>
            <person name="Muntyan M.S."/>
            <person name="Smolyakov D.D."/>
            <person name="Rudenko T.S."/>
            <person name="Beletsky A.V."/>
            <person name="Mardanov A.V."/>
            <person name="Grabovich M.Y."/>
        </authorList>
    </citation>
    <scope>NUCLEOTIDE SEQUENCE</scope>
    <source>
        <strain evidence="2">GKL-02</strain>
    </source>
</reference>
<feature type="signal peptide" evidence="1">
    <location>
        <begin position="1"/>
        <end position="23"/>
    </location>
</feature>
<reference evidence="2" key="2">
    <citation type="submission" date="2023-04" db="EMBL/GenBank/DDBJ databases">
        <authorList>
            <person name="Beletskiy A.V."/>
            <person name="Mardanov A.V."/>
            <person name="Ravin N.V."/>
        </authorList>
    </citation>
    <scope>NUCLEOTIDE SEQUENCE</scope>
    <source>
        <strain evidence="2">GKL-02</strain>
    </source>
</reference>
<evidence type="ECO:0000313" key="2">
    <source>
        <dbReference type="EMBL" id="WGZ96129.1"/>
    </source>
</evidence>
<dbReference type="Proteomes" id="UP001301326">
    <property type="component" value="Chromosome"/>
</dbReference>
<organism evidence="2">
    <name type="scientific">Candidatus Thiothrix putei</name>
    <dbReference type="NCBI Taxonomy" id="3080811"/>
    <lineage>
        <taxon>Bacteria</taxon>
        <taxon>Pseudomonadati</taxon>
        <taxon>Pseudomonadota</taxon>
        <taxon>Gammaproteobacteria</taxon>
        <taxon>Thiotrichales</taxon>
        <taxon>Thiotrichaceae</taxon>
        <taxon>Thiothrix</taxon>
    </lineage>
</organism>
<dbReference type="EMBL" id="CP124756">
    <property type="protein sequence ID" value="WGZ96129.1"/>
    <property type="molecule type" value="Genomic_DNA"/>
</dbReference>
<protein>
    <recommendedName>
        <fullName evidence="3">Tetratricopeptide repeat protein</fullName>
    </recommendedName>
</protein>
<evidence type="ECO:0008006" key="3">
    <source>
        <dbReference type="Google" id="ProtNLM"/>
    </source>
</evidence>
<name>A0AA95HL40_9GAMM</name>
<gene>
    <name evidence="2" type="ORF">QJT81_09210</name>
</gene>
<dbReference type="AlphaFoldDB" id="A0AA95HL40"/>
<sequence>MKYIKKTTWLPVLCLALSSSVWADDASDAIEKAAALYKEGQTQQAITQLEFSATPCLVLHPRAARYKWSMASKPFSKTTA</sequence>
<dbReference type="KEGG" id="tput:QJT81_09210"/>
<feature type="chain" id="PRO_5041672106" description="Tetratricopeptide repeat protein" evidence="1">
    <location>
        <begin position="24"/>
        <end position="80"/>
    </location>
</feature>
<keyword evidence="1" id="KW-0732">Signal</keyword>
<evidence type="ECO:0000256" key="1">
    <source>
        <dbReference type="SAM" id="SignalP"/>
    </source>
</evidence>
<accession>A0AA95HL40</accession>
<proteinExistence type="predicted"/>